<accession>A0A4R0XCX2</accession>
<feature type="domain" description="DUF2134" evidence="1">
    <location>
        <begin position="40"/>
        <end position="149"/>
    </location>
</feature>
<evidence type="ECO:0000313" key="3">
    <source>
        <dbReference type="Proteomes" id="UP000294200"/>
    </source>
</evidence>
<protein>
    <submittedName>
        <fullName evidence="2">Pilus assembly protein TadE</fullName>
    </submittedName>
</protein>
<dbReference type="EMBL" id="MWML01000085">
    <property type="protein sequence ID" value="TCG06952.1"/>
    <property type="molecule type" value="Genomic_DNA"/>
</dbReference>
<dbReference type="Proteomes" id="UP000294200">
    <property type="component" value="Unassembled WGS sequence"/>
</dbReference>
<sequence>MWFVGTLTFVLALGAFAIDVPRVLTVTNELQNAADAAALAGAAALSPTTGAPNWSGATAAASNAIQLNDSDGKQLVSGTVNAGYWDVSASSPTLLAPASVTLPAPAGQLLQPAVKVTIARNGSSNGVVTLLLGELLGTPTATDSATAVAVIAPPSTVPAGGLFPVAMDQCVFDQYWNSQTNQPKLDPSTNQPYEFQIGNGQQYGSSCDAGQWTSFATASNNVPTIRNLIKNGNPTPLSVGDNIYIEPGVETTIYGSVPTGVTVVMPVAAQIASKNYVPIVAFAAFHIDGSYGGSSKYIQGHFVASYKIPVQGSGVGTVSYGAYTAARLAF</sequence>
<evidence type="ECO:0000259" key="1">
    <source>
        <dbReference type="Pfam" id="PF09977"/>
    </source>
</evidence>
<name>A0A4R0XCX2_9BURK</name>
<dbReference type="Pfam" id="PF09977">
    <property type="entry name" value="Tad_C"/>
    <property type="match status" value="1"/>
</dbReference>
<dbReference type="AlphaFoldDB" id="A0A4R0XCX2"/>
<proteinExistence type="predicted"/>
<evidence type="ECO:0000313" key="2">
    <source>
        <dbReference type="EMBL" id="TCG06952.1"/>
    </source>
</evidence>
<keyword evidence="3" id="KW-1185">Reference proteome</keyword>
<reference evidence="2 3" key="1">
    <citation type="submission" date="2017-02" db="EMBL/GenBank/DDBJ databases">
        <title>Paraburkholderia sophoroidis sp. nov. and Paraburkholderia steynii sp. nov. rhizobial symbionts of the fynbos legume Hypocalyptus sophoroides.</title>
        <authorList>
            <person name="Steenkamp E.T."/>
            <person name="Beukes C.W."/>
            <person name="Van Zyl E."/>
            <person name="Avontuur J."/>
            <person name="Chan W.Y."/>
            <person name="Hassen A."/>
            <person name="Palmer M."/>
            <person name="Mthombeni L."/>
            <person name="Phalane F."/>
            <person name="Sereme K."/>
            <person name="Venter S.N."/>
        </authorList>
    </citation>
    <scope>NUCLEOTIDE SEQUENCE [LARGE SCALE GENOMIC DNA]</scope>
    <source>
        <strain evidence="2 3">HC1.1ba</strain>
    </source>
</reference>
<comment type="caution">
    <text evidence="2">The sequence shown here is derived from an EMBL/GenBank/DDBJ whole genome shotgun (WGS) entry which is preliminary data.</text>
</comment>
<dbReference type="InterPro" id="IPR018705">
    <property type="entry name" value="DUF2134_membrane"/>
</dbReference>
<gene>
    <name evidence="2" type="ORF">BZM27_22850</name>
</gene>
<organism evidence="2 3">
    <name type="scientific">Paraburkholderia steynii</name>
    <dbReference type="NCBI Taxonomy" id="1245441"/>
    <lineage>
        <taxon>Bacteria</taxon>
        <taxon>Pseudomonadati</taxon>
        <taxon>Pseudomonadota</taxon>
        <taxon>Betaproteobacteria</taxon>
        <taxon>Burkholderiales</taxon>
        <taxon>Burkholderiaceae</taxon>
        <taxon>Paraburkholderia</taxon>
    </lineage>
</organism>